<comment type="caution">
    <text evidence="14">The sequence shown here is derived from an EMBL/GenBank/DDBJ whole genome shotgun (WGS) entry which is preliminary data.</text>
</comment>
<dbReference type="PROSITE" id="PS01071">
    <property type="entry name" value="GRPE"/>
    <property type="match status" value="1"/>
</dbReference>
<dbReference type="NCBIfam" id="NF010738">
    <property type="entry name" value="PRK14140.1"/>
    <property type="match status" value="1"/>
</dbReference>
<dbReference type="GO" id="GO:0005737">
    <property type="term" value="C:cytoplasm"/>
    <property type="evidence" value="ECO:0007669"/>
    <property type="project" value="UniProtKB-SubCell"/>
</dbReference>
<evidence type="ECO:0000256" key="12">
    <source>
        <dbReference type="RuleBase" id="RU004478"/>
    </source>
</evidence>
<dbReference type="SUPFAM" id="SSF51064">
    <property type="entry name" value="Head domain of nucleotide exchange factor GrpE"/>
    <property type="match status" value="1"/>
</dbReference>
<feature type="coiled-coil region" evidence="13">
    <location>
        <begin position="12"/>
        <end position="73"/>
    </location>
</feature>
<reference evidence="14" key="1">
    <citation type="submission" date="2020-10" db="EMBL/GenBank/DDBJ databases">
        <authorList>
            <person name="Gilroy R."/>
        </authorList>
    </citation>
    <scope>NUCLEOTIDE SEQUENCE</scope>
    <source>
        <strain evidence="14">ChiW3-316</strain>
    </source>
</reference>
<evidence type="ECO:0000256" key="8">
    <source>
        <dbReference type="ARBA" id="ARBA00072274"/>
    </source>
</evidence>
<evidence type="ECO:0000256" key="2">
    <source>
        <dbReference type="ARBA" id="ARBA00009054"/>
    </source>
</evidence>
<comment type="subcellular location">
    <subcellularLocation>
        <location evidence="1 10">Cytoplasm</location>
    </subcellularLocation>
</comment>
<gene>
    <name evidence="10 14" type="primary">grpE</name>
    <name evidence="14" type="ORF">IAD20_02560</name>
</gene>
<dbReference type="FunFam" id="2.30.22.10:FF:000001">
    <property type="entry name" value="Protein GrpE"/>
    <property type="match status" value="1"/>
</dbReference>
<dbReference type="GO" id="GO:0051082">
    <property type="term" value="F:unfolded protein binding"/>
    <property type="evidence" value="ECO:0007669"/>
    <property type="project" value="TreeGrafter"/>
</dbReference>
<dbReference type="PANTHER" id="PTHR21237:SF23">
    <property type="entry name" value="GRPE PROTEIN HOMOLOG, MITOCHONDRIAL"/>
    <property type="match status" value="1"/>
</dbReference>
<keyword evidence="4 10" id="KW-0963">Cytoplasm</keyword>
<dbReference type="InterPro" id="IPR013805">
    <property type="entry name" value="GrpE_CC"/>
</dbReference>
<evidence type="ECO:0000256" key="5">
    <source>
        <dbReference type="ARBA" id="ARBA00023016"/>
    </source>
</evidence>
<comment type="similarity">
    <text evidence="2 10 12">Belongs to the GrpE family.</text>
</comment>
<comment type="function">
    <text evidence="7 10 11">Participates actively in the response to hyperosmotic and heat shock by preventing the aggregation of stress-denatured proteins, in association with DnaK and GrpE. It is the nucleotide exchange factor for DnaK and may function as a thermosensor. Unfolded proteins bind initially to DnaJ; upon interaction with the DnaJ-bound protein, DnaK hydrolyzes its bound ATP, resulting in the formation of a stable complex. GrpE releases ADP from DnaK; ATP binding to DnaK triggers the release of the substrate protein, thus completing the reaction cycle. Several rounds of ATP-dependent interactions between DnaJ, DnaK and GrpE are required for fully efficient folding.</text>
</comment>
<keyword evidence="13" id="KW-0175">Coiled coil</keyword>
<dbReference type="PRINTS" id="PR00773">
    <property type="entry name" value="GRPEPROTEIN"/>
</dbReference>
<dbReference type="InterPro" id="IPR000740">
    <property type="entry name" value="GrpE"/>
</dbReference>
<evidence type="ECO:0000256" key="6">
    <source>
        <dbReference type="ARBA" id="ARBA00023186"/>
    </source>
</evidence>
<evidence type="ECO:0000256" key="3">
    <source>
        <dbReference type="ARBA" id="ARBA00011738"/>
    </source>
</evidence>
<comment type="subunit">
    <text evidence="3 10">Homodimer.</text>
</comment>
<dbReference type="GO" id="GO:0042803">
    <property type="term" value="F:protein homodimerization activity"/>
    <property type="evidence" value="ECO:0007669"/>
    <property type="project" value="InterPro"/>
</dbReference>
<dbReference type="InterPro" id="IPR009012">
    <property type="entry name" value="GrpE_head"/>
</dbReference>
<evidence type="ECO:0000313" key="15">
    <source>
        <dbReference type="Proteomes" id="UP000824107"/>
    </source>
</evidence>
<dbReference type="GO" id="GO:0000774">
    <property type="term" value="F:adenyl-nucleotide exchange factor activity"/>
    <property type="evidence" value="ECO:0007669"/>
    <property type="project" value="InterPro"/>
</dbReference>
<proteinExistence type="inferred from homology"/>
<evidence type="ECO:0000256" key="13">
    <source>
        <dbReference type="SAM" id="Coils"/>
    </source>
</evidence>
<dbReference type="GO" id="GO:0006457">
    <property type="term" value="P:protein folding"/>
    <property type="evidence" value="ECO:0007669"/>
    <property type="project" value="InterPro"/>
</dbReference>
<protein>
    <recommendedName>
        <fullName evidence="8 10">Protein GrpE</fullName>
    </recommendedName>
    <alternativeName>
        <fullName evidence="9 10">HSP-70 cofactor</fullName>
    </alternativeName>
</protein>
<reference evidence="14" key="2">
    <citation type="journal article" date="2021" name="PeerJ">
        <title>Extensive microbial diversity within the chicken gut microbiome revealed by metagenomics and culture.</title>
        <authorList>
            <person name="Gilroy R."/>
            <person name="Ravi A."/>
            <person name="Getino M."/>
            <person name="Pursley I."/>
            <person name="Horton D.L."/>
            <person name="Alikhan N.F."/>
            <person name="Baker D."/>
            <person name="Gharbi K."/>
            <person name="Hall N."/>
            <person name="Watson M."/>
            <person name="Adriaenssens E.M."/>
            <person name="Foster-Nyarko E."/>
            <person name="Jarju S."/>
            <person name="Secka A."/>
            <person name="Antonio M."/>
            <person name="Oren A."/>
            <person name="Chaudhuri R.R."/>
            <person name="La Ragione R."/>
            <person name="Hildebrand F."/>
            <person name="Pallen M.J."/>
        </authorList>
    </citation>
    <scope>NUCLEOTIDE SEQUENCE</scope>
    <source>
        <strain evidence="14">ChiW3-316</strain>
    </source>
</reference>
<dbReference type="CDD" id="cd00446">
    <property type="entry name" value="GrpE"/>
    <property type="match status" value="1"/>
</dbReference>
<dbReference type="PANTHER" id="PTHR21237">
    <property type="entry name" value="GRPE PROTEIN"/>
    <property type="match status" value="1"/>
</dbReference>
<evidence type="ECO:0000256" key="4">
    <source>
        <dbReference type="ARBA" id="ARBA00022490"/>
    </source>
</evidence>
<evidence type="ECO:0000256" key="11">
    <source>
        <dbReference type="RuleBase" id="RU000639"/>
    </source>
</evidence>
<accession>A0A9D1SAZ4</accession>
<evidence type="ECO:0000256" key="7">
    <source>
        <dbReference type="ARBA" id="ARBA00053401"/>
    </source>
</evidence>
<dbReference type="EMBL" id="DVNC01000021">
    <property type="protein sequence ID" value="HIU52943.1"/>
    <property type="molecule type" value="Genomic_DNA"/>
</dbReference>
<dbReference type="Gene3D" id="2.30.22.10">
    <property type="entry name" value="Head domain of nucleotide exchange factor GrpE"/>
    <property type="match status" value="1"/>
</dbReference>
<dbReference type="AlphaFoldDB" id="A0A9D1SAZ4"/>
<evidence type="ECO:0000256" key="1">
    <source>
        <dbReference type="ARBA" id="ARBA00004496"/>
    </source>
</evidence>
<dbReference type="GO" id="GO:0051087">
    <property type="term" value="F:protein-folding chaperone binding"/>
    <property type="evidence" value="ECO:0007669"/>
    <property type="project" value="InterPro"/>
</dbReference>
<evidence type="ECO:0000313" key="14">
    <source>
        <dbReference type="EMBL" id="HIU52943.1"/>
    </source>
</evidence>
<dbReference type="GO" id="GO:0030150">
    <property type="term" value="P:protein import into mitochondrial matrix"/>
    <property type="evidence" value="ECO:0007669"/>
    <property type="project" value="TreeGrafter"/>
</dbReference>
<dbReference type="Pfam" id="PF01025">
    <property type="entry name" value="GrpE"/>
    <property type="match status" value="1"/>
</dbReference>
<dbReference type="Proteomes" id="UP000824107">
    <property type="component" value="Unassembled WGS sequence"/>
</dbReference>
<dbReference type="Gene3D" id="3.90.20.20">
    <property type="match status" value="1"/>
</dbReference>
<evidence type="ECO:0000256" key="9">
    <source>
        <dbReference type="ARBA" id="ARBA00076414"/>
    </source>
</evidence>
<sequence length="192" mass="21839">MKKFKKEPAPDKENLNEDITEAEEEIAAEEEEAKTAAADDEIEKLQAENRQLKEEFLRAYADAENTKKRCAQEIEKNNKYAISSFAKDLLTVADNLHRAIDAIGKDNSENCEALRKGVELTENELTKVFNKFGIKKMEIMDTVFDPNFHQVIQEVEDKEKPNGTIIAELQTGYMLNDRILREAMVVVTKGGK</sequence>
<evidence type="ECO:0000256" key="10">
    <source>
        <dbReference type="HAMAP-Rule" id="MF_01151"/>
    </source>
</evidence>
<keyword evidence="5 10" id="KW-0346">Stress response</keyword>
<organism evidence="14 15">
    <name type="scientific">Candidatus Scatocola faecipullorum</name>
    <dbReference type="NCBI Taxonomy" id="2840917"/>
    <lineage>
        <taxon>Bacteria</taxon>
        <taxon>Pseudomonadati</taxon>
        <taxon>Pseudomonadota</taxon>
        <taxon>Alphaproteobacteria</taxon>
        <taxon>Rhodospirillales</taxon>
        <taxon>Rhodospirillaceae</taxon>
        <taxon>Rhodospirillaceae incertae sedis</taxon>
        <taxon>Candidatus Scatocola</taxon>
    </lineage>
</organism>
<keyword evidence="6 10" id="KW-0143">Chaperone</keyword>
<dbReference type="HAMAP" id="MF_01151">
    <property type="entry name" value="GrpE"/>
    <property type="match status" value="1"/>
</dbReference>
<name>A0A9D1SAZ4_9PROT</name>
<dbReference type="SUPFAM" id="SSF58014">
    <property type="entry name" value="Coiled-coil domain of nucleotide exchange factor GrpE"/>
    <property type="match status" value="1"/>
</dbReference>